<protein>
    <recommendedName>
        <fullName evidence="1">Methyltransferase FkbM domain-containing protein</fullName>
    </recommendedName>
</protein>
<proteinExistence type="predicted"/>
<feature type="domain" description="Methyltransferase FkbM" evidence="1">
    <location>
        <begin position="53"/>
        <end position="176"/>
    </location>
</feature>
<dbReference type="RefSeq" id="WP_064007514.1">
    <property type="nucleotide sequence ID" value="NZ_LUUG01000050.1"/>
</dbReference>
<dbReference type="Gene3D" id="3.40.50.150">
    <property type="entry name" value="Vaccinia Virus protein VP39"/>
    <property type="match status" value="1"/>
</dbReference>
<dbReference type="InterPro" id="IPR026913">
    <property type="entry name" value="METTL24"/>
</dbReference>
<evidence type="ECO:0000313" key="2">
    <source>
        <dbReference type="EMBL" id="OAI07543.1"/>
    </source>
</evidence>
<dbReference type="Proteomes" id="UP000078090">
    <property type="component" value="Unassembled WGS sequence"/>
</dbReference>
<name>A0A177MQH4_METMH</name>
<accession>A0A177MQH4</accession>
<organism evidence="2 3">
    <name type="scientific">Methylomonas methanica</name>
    <dbReference type="NCBI Taxonomy" id="421"/>
    <lineage>
        <taxon>Bacteria</taxon>
        <taxon>Pseudomonadati</taxon>
        <taxon>Pseudomonadota</taxon>
        <taxon>Gammaproteobacteria</taxon>
        <taxon>Methylococcales</taxon>
        <taxon>Methylococcaceae</taxon>
        <taxon>Methylomonas</taxon>
    </lineage>
</organism>
<gene>
    <name evidence="2" type="ORF">A1332_08650</name>
</gene>
<dbReference type="EMBL" id="LUUG01000050">
    <property type="protein sequence ID" value="OAI07543.1"/>
    <property type="molecule type" value="Genomic_DNA"/>
</dbReference>
<dbReference type="PANTHER" id="PTHR32026">
    <property type="entry name" value="METHYLTRANSFERASE-LIKE PROTEIN 24"/>
    <property type="match status" value="1"/>
</dbReference>
<dbReference type="Pfam" id="PF05050">
    <property type="entry name" value="Methyltransf_21"/>
    <property type="match status" value="1"/>
</dbReference>
<evidence type="ECO:0000259" key="1">
    <source>
        <dbReference type="Pfam" id="PF05050"/>
    </source>
</evidence>
<dbReference type="InterPro" id="IPR006342">
    <property type="entry name" value="FkbM_mtfrase"/>
</dbReference>
<reference evidence="2 3" key="1">
    <citation type="submission" date="2016-03" db="EMBL/GenBank/DDBJ databases">
        <authorList>
            <person name="Ploux O."/>
        </authorList>
    </citation>
    <scope>NUCLEOTIDE SEQUENCE [LARGE SCALE GENOMIC DNA]</scope>
    <source>
        <strain evidence="2 3">R-45363</strain>
    </source>
</reference>
<comment type="caution">
    <text evidence="2">The sequence shown here is derived from an EMBL/GenBank/DDBJ whole genome shotgun (WGS) entry which is preliminary data.</text>
</comment>
<dbReference type="OrthoDB" id="4104638at2"/>
<dbReference type="InterPro" id="IPR029063">
    <property type="entry name" value="SAM-dependent_MTases_sf"/>
</dbReference>
<dbReference type="NCBIfam" id="TIGR01444">
    <property type="entry name" value="fkbM_fam"/>
    <property type="match status" value="1"/>
</dbReference>
<dbReference type="PANTHER" id="PTHR32026:SF10">
    <property type="entry name" value="METHYLTRANSFERASE-LIKE PROTEIN 24-RELATED"/>
    <property type="match status" value="1"/>
</dbReference>
<dbReference type="AlphaFoldDB" id="A0A177MQH4"/>
<evidence type="ECO:0000313" key="3">
    <source>
        <dbReference type="Proteomes" id="UP000078090"/>
    </source>
</evidence>
<sequence length="223" mass="26124">MKIFLYKLGRFLIRLSGVPEKANTALLAWRLDDGDNTLRITYDSLCKDSVIFDLGAFKGQWASDIYSKYMCEIYCFEPSTKYNKFITDRFKNNKKIKIIKLALADNNGMAGLSSNEDASSLYSQETCEQIKLVKASEYISENEFTRINLMKINIEGAEYDLLEHLIEEGIVNIIENLQIQFHNMFDDSRIRMKNIQSKLSKTHRLTYKYEFVWENWEIKNSNQ</sequence>
<dbReference type="SUPFAM" id="SSF53335">
    <property type="entry name" value="S-adenosyl-L-methionine-dependent methyltransferases"/>
    <property type="match status" value="1"/>
</dbReference>